<evidence type="ECO:0000256" key="10">
    <source>
        <dbReference type="ARBA" id="ARBA00022840"/>
    </source>
</evidence>
<dbReference type="InterPro" id="IPR041569">
    <property type="entry name" value="AAA_lid_3"/>
</dbReference>
<dbReference type="Pfam" id="PF00004">
    <property type="entry name" value="AAA"/>
    <property type="match status" value="1"/>
</dbReference>
<dbReference type="GO" id="GO:0004222">
    <property type="term" value="F:metalloendopeptidase activity"/>
    <property type="evidence" value="ECO:0007669"/>
    <property type="project" value="InterPro"/>
</dbReference>
<feature type="region of interest" description="Disordered" evidence="17">
    <location>
        <begin position="633"/>
        <end position="709"/>
    </location>
</feature>
<reference evidence="19" key="1">
    <citation type="journal article" date="2021" name="PeerJ">
        <title>Extensive microbial diversity within the chicken gut microbiome revealed by metagenomics and culture.</title>
        <authorList>
            <person name="Gilroy R."/>
            <person name="Ravi A."/>
            <person name="Getino M."/>
            <person name="Pursley I."/>
            <person name="Horton D.L."/>
            <person name="Alikhan N.F."/>
            <person name="Baker D."/>
            <person name="Gharbi K."/>
            <person name="Hall N."/>
            <person name="Watson M."/>
            <person name="Adriaenssens E.M."/>
            <person name="Foster-Nyarko E."/>
            <person name="Jarju S."/>
            <person name="Secka A."/>
            <person name="Antonio M."/>
            <person name="Oren A."/>
            <person name="Chaudhuri R.R."/>
            <person name="La Ragione R."/>
            <person name="Hildebrand F."/>
            <person name="Pallen M.J."/>
        </authorList>
    </citation>
    <scope>NUCLEOTIDE SEQUENCE</scope>
    <source>
        <strain evidence="19">5032</strain>
    </source>
</reference>
<evidence type="ECO:0000313" key="20">
    <source>
        <dbReference type="Proteomes" id="UP000823821"/>
    </source>
</evidence>
<dbReference type="FunFam" id="1.10.8.60:FF:000001">
    <property type="entry name" value="ATP-dependent zinc metalloprotease FtsH"/>
    <property type="match status" value="1"/>
</dbReference>
<dbReference type="Pfam" id="PF01434">
    <property type="entry name" value="Peptidase_M41"/>
    <property type="match status" value="1"/>
</dbReference>
<evidence type="ECO:0000256" key="7">
    <source>
        <dbReference type="ARBA" id="ARBA00022741"/>
    </source>
</evidence>
<dbReference type="SUPFAM" id="SSF140990">
    <property type="entry name" value="FtsH protease domain-like"/>
    <property type="match status" value="1"/>
</dbReference>
<feature type="transmembrane region" description="Helical" evidence="15">
    <location>
        <begin position="43"/>
        <end position="60"/>
    </location>
</feature>
<reference evidence="19" key="2">
    <citation type="submission" date="2021-04" db="EMBL/GenBank/DDBJ databases">
        <authorList>
            <person name="Gilroy R."/>
        </authorList>
    </citation>
    <scope>NUCLEOTIDE SEQUENCE</scope>
    <source>
        <strain evidence="19">5032</strain>
    </source>
</reference>
<keyword evidence="13 15" id="KW-0472">Membrane</keyword>
<feature type="binding site" evidence="15">
    <location>
        <position position="528"/>
    </location>
    <ligand>
        <name>Zn(2+)</name>
        <dbReference type="ChEBI" id="CHEBI:29105"/>
        <note>catalytic</note>
    </ligand>
</feature>
<protein>
    <recommendedName>
        <fullName evidence="15">ATP-dependent zinc metalloprotease FtsH</fullName>
        <ecNumber evidence="15">3.4.24.-</ecNumber>
    </recommendedName>
</protein>
<name>A0A9D2KSF2_9BACT</name>
<evidence type="ECO:0000259" key="18">
    <source>
        <dbReference type="SMART" id="SM00382"/>
    </source>
</evidence>
<dbReference type="InterPro" id="IPR003593">
    <property type="entry name" value="AAA+_ATPase"/>
</dbReference>
<evidence type="ECO:0000256" key="11">
    <source>
        <dbReference type="ARBA" id="ARBA00022989"/>
    </source>
</evidence>
<keyword evidence="8 15" id="KW-0378">Hydrolase</keyword>
<evidence type="ECO:0000256" key="9">
    <source>
        <dbReference type="ARBA" id="ARBA00022833"/>
    </source>
</evidence>
<feature type="active site" evidence="15">
    <location>
        <position position="453"/>
    </location>
</feature>
<evidence type="ECO:0000256" key="16">
    <source>
        <dbReference type="RuleBase" id="RU003651"/>
    </source>
</evidence>
<dbReference type="InterPro" id="IPR003960">
    <property type="entry name" value="ATPase_AAA_CS"/>
</dbReference>
<dbReference type="Gene3D" id="3.30.720.210">
    <property type="match status" value="1"/>
</dbReference>
<dbReference type="GO" id="GO:0008270">
    <property type="term" value="F:zinc ion binding"/>
    <property type="evidence" value="ECO:0007669"/>
    <property type="project" value="UniProtKB-UniRule"/>
</dbReference>
<dbReference type="NCBIfam" id="TIGR01241">
    <property type="entry name" value="FtsH_fam"/>
    <property type="match status" value="1"/>
</dbReference>
<comment type="subcellular location">
    <subcellularLocation>
        <location evidence="15">Cell membrane</location>
        <topology evidence="15">Multi-pass membrane protein</topology>
        <orientation evidence="15">Cytoplasmic side</orientation>
    </subcellularLocation>
    <subcellularLocation>
        <location evidence="1">Membrane</location>
    </subcellularLocation>
</comment>
<comment type="similarity">
    <text evidence="2 15">In the C-terminal section; belongs to the peptidase M41 family.</text>
</comment>
<dbReference type="InterPro" id="IPR005936">
    <property type="entry name" value="FtsH"/>
</dbReference>
<dbReference type="PROSITE" id="PS00674">
    <property type="entry name" value="AAA"/>
    <property type="match status" value="1"/>
</dbReference>
<feature type="transmembrane region" description="Helical" evidence="15">
    <location>
        <begin position="136"/>
        <end position="158"/>
    </location>
</feature>
<dbReference type="SMART" id="SM00382">
    <property type="entry name" value="AAA"/>
    <property type="match status" value="1"/>
</dbReference>
<dbReference type="GO" id="GO:0030163">
    <property type="term" value="P:protein catabolic process"/>
    <property type="evidence" value="ECO:0007669"/>
    <property type="project" value="UniProtKB-UniRule"/>
</dbReference>
<evidence type="ECO:0000256" key="12">
    <source>
        <dbReference type="ARBA" id="ARBA00023049"/>
    </source>
</evidence>
<dbReference type="Gene3D" id="1.10.8.60">
    <property type="match status" value="1"/>
</dbReference>
<comment type="cofactor">
    <cofactor evidence="15">
        <name>Zn(2+)</name>
        <dbReference type="ChEBI" id="CHEBI:29105"/>
    </cofactor>
    <text evidence="15">Binds 1 zinc ion per subunit.</text>
</comment>
<dbReference type="InterPro" id="IPR003959">
    <property type="entry name" value="ATPase_AAA_core"/>
</dbReference>
<keyword evidence="12 15" id="KW-0482">Metalloprotease</keyword>
<dbReference type="Pfam" id="PF06480">
    <property type="entry name" value="FtsH_ext"/>
    <property type="match status" value="1"/>
</dbReference>
<dbReference type="FunFam" id="1.20.58.760:FF:000001">
    <property type="entry name" value="ATP-dependent zinc metalloprotease FtsH"/>
    <property type="match status" value="1"/>
</dbReference>
<dbReference type="GO" id="GO:0005886">
    <property type="term" value="C:plasma membrane"/>
    <property type="evidence" value="ECO:0007669"/>
    <property type="project" value="UniProtKB-SubCell"/>
</dbReference>
<keyword evidence="7 15" id="KW-0547">Nucleotide-binding</keyword>
<evidence type="ECO:0000256" key="5">
    <source>
        <dbReference type="ARBA" id="ARBA00022692"/>
    </source>
</evidence>
<feature type="binding site" evidence="15">
    <location>
        <position position="456"/>
    </location>
    <ligand>
        <name>Zn(2+)</name>
        <dbReference type="ChEBI" id="CHEBI:29105"/>
        <note>catalytic</note>
    </ligand>
</feature>
<keyword evidence="5 15" id="KW-0812">Transmembrane</keyword>
<evidence type="ECO:0000256" key="6">
    <source>
        <dbReference type="ARBA" id="ARBA00022723"/>
    </source>
</evidence>
<evidence type="ECO:0000256" key="3">
    <source>
        <dbReference type="ARBA" id="ARBA00022475"/>
    </source>
</evidence>
<comment type="function">
    <text evidence="15">Acts as a processive, ATP-dependent zinc metallopeptidase for both cytoplasmic and membrane proteins. Plays a role in the quality control of integral membrane proteins.</text>
</comment>
<feature type="binding site" evidence="15">
    <location>
        <begin position="230"/>
        <end position="237"/>
    </location>
    <ligand>
        <name>ATP</name>
        <dbReference type="ChEBI" id="CHEBI:30616"/>
    </ligand>
</feature>
<dbReference type="HAMAP" id="MF_01458">
    <property type="entry name" value="FtsH"/>
    <property type="match status" value="1"/>
</dbReference>
<evidence type="ECO:0000256" key="8">
    <source>
        <dbReference type="ARBA" id="ARBA00022801"/>
    </source>
</evidence>
<keyword evidence="3 15" id="KW-1003">Cell membrane</keyword>
<evidence type="ECO:0000256" key="15">
    <source>
        <dbReference type="HAMAP-Rule" id="MF_01458"/>
    </source>
</evidence>
<comment type="similarity">
    <text evidence="14 15">In the central section; belongs to the AAA ATPase family.</text>
</comment>
<feature type="binding site" evidence="15">
    <location>
        <position position="452"/>
    </location>
    <ligand>
        <name>Zn(2+)</name>
        <dbReference type="ChEBI" id="CHEBI:29105"/>
        <note>catalytic</note>
    </ligand>
</feature>
<comment type="subunit">
    <text evidence="15">Homohexamer.</text>
</comment>
<evidence type="ECO:0000256" key="14">
    <source>
        <dbReference type="ARBA" id="ARBA00061570"/>
    </source>
</evidence>
<gene>
    <name evidence="15 19" type="primary">ftsH</name>
    <name evidence="19" type="ORF">H9784_07440</name>
</gene>
<dbReference type="Proteomes" id="UP000823821">
    <property type="component" value="Unassembled WGS sequence"/>
</dbReference>
<dbReference type="GO" id="GO:0004176">
    <property type="term" value="F:ATP-dependent peptidase activity"/>
    <property type="evidence" value="ECO:0007669"/>
    <property type="project" value="InterPro"/>
</dbReference>
<feature type="compositionally biased region" description="Basic and acidic residues" evidence="17">
    <location>
        <begin position="685"/>
        <end position="709"/>
    </location>
</feature>
<evidence type="ECO:0000313" key="19">
    <source>
        <dbReference type="EMBL" id="HJA79381.1"/>
    </source>
</evidence>
<dbReference type="InterPro" id="IPR011546">
    <property type="entry name" value="Pept_M41_FtsH_extracell"/>
</dbReference>
<dbReference type="CDD" id="cd19501">
    <property type="entry name" value="RecA-like_FtsH"/>
    <property type="match status" value="1"/>
</dbReference>
<keyword evidence="10 15" id="KW-0067">ATP-binding</keyword>
<dbReference type="PANTHER" id="PTHR23076:SF97">
    <property type="entry name" value="ATP-DEPENDENT ZINC METALLOPROTEASE YME1L1"/>
    <property type="match status" value="1"/>
</dbReference>
<feature type="domain" description="AAA+ ATPase" evidence="18">
    <location>
        <begin position="222"/>
        <end position="361"/>
    </location>
</feature>
<dbReference type="AlphaFoldDB" id="A0A9D2KSF2"/>
<dbReference type="GO" id="GO:0006508">
    <property type="term" value="P:proteolysis"/>
    <property type="evidence" value="ECO:0007669"/>
    <property type="project" value="UniProtKB-KW"/>
</dbReference>
<dbReference type="GO" id="GO:0016887">
    <property type="term" value="F:ATP hydrolysis activity"/>
    <property type="evidence" value="ECO:0007669"/>
    <property type="project" value="UniProtKB-UniRule"/>
</dbReference>
<comment type="caution">
    <text evidence="19">The sequence shown here is derived from an EMBL/GenBank/DDBJ whole genome shotgun (WGS) entry which is preliminary data.</text>
</comment>
<dbReference type="SUPFAM" id="SSF52540">
    <property type="entry name" value="P-loop containing nucleoside triphosphate hydrolases"/>
    <property type="match status" value="1"/>
</dbReference>
<dbReference type="EC" id="3.4.24.-" evidence="15"/>
<dbReference type="PANTHER" id="PTHR23076">
    <property type="entry name" value="METALLOPROTEASE M41 FTSH"/>
    <property type="match status" value="1"/>
</dbReference>
<dbReference type="InterPro" id="IPR000642">
    <property type="entry name" value="Peptidase_M41"/>
</dbReference>
<evidence type="ECO:0000256" key="1">
    <source>
        <dbReference type="ARBA" id="ARBA00004370"/>
    </source>
</evidence>
<keyword evidence="9 15" id="KW-0862">Zinc</keyword>
<dbReference type="EMBL" id="DWZD01000041">
    <property type="protein sequence ID" value="HJA79381.1"/>
    <property type="molecule type" value="Genomic_DNA"/>
</dbReference>
<feature type="compositionally biased region" description="Basic and acidic residues" evidence="17">
    <location>
        <begin position="658"/>
        <end position="669"/>
    </location>
</feature>
<evidence type="ECO:0000256" key="4">
    <source>
        <dbReference type="ARBA" id="ARBA00022670"/>
    </source>
</evidence>
<keyword evidence="11 15" id="KW-1133">Transmembrane helix</keyword>
<organism evidence="19 20">
    <name type="scientific">Candidatus Desulfovibrio intestinavium</name>
    <dbReference type="NCBI Taxonomy" id="2838534"/>
    <lineage>
        <taxon>Bacteria</taxon>
        <taxon>Pseudomonadati</taxon>
        <taxon>Thermodesulfobacteriota</taxon>
        <taxon>Desulfovibrionia</taxon>
        <taxon>Desulfovibrionales</taxon>
        <taxon>Desulfovibrionaceae</taxon>
        <taxon>Desulfovibrio</taxon>
    </lineage>
</organism>
<dbReference type="Gene3D" id="1.20.58.760">
    <property type="entry name" value="Peptidase M41"/>
    <property type="match status" value="1"/>
</dbReference>
<evidence type="ECO:0000256" key="13">
    <source>
        <dbReference type="ARBA" id="ARBA00023136"/>
    </source>
</evidence>
<evidence type="ECO:0000256" key="17">
    <source>
        <dbReference type="SAM" id="MobiDB-lite"/>
    </source>
</evidence>
<dbReference type="FunFam" id="3.40.50.300:FF:000001">
    <property type="entry name" value="ATP-dependent zinc metalloprotease FtsH"/>
    <property type="match status" value="1"/>
</dbReference>
<dbReference type="InterPro" id="IPR037219">
    <property type="entry name" value="Peptidase_M41-like"/>
</dbReference>
<dbReference type="GO" id="GO:0005524">
    <property type="term" value="F:ATP binding"/>
    <property type="evidence" value="ECO:0007669"/>
    <property type="project" value="UniProtKB-UniRule"/>
</dbReference>
<accession>A0A9D2KSF2</accession>
<keyword evidence="6 15" id="KW-0479">Metal-binding</keyword>
<dbReference type="Pfam" id="PF17862">
    <property type="entry name" value="AAA_lid_3"/>
    <property type="match status" value="1"/>
</dbReference>
<keyword evidence="4 15" id="KW-0645">Protease</keyword>
<comment type="similarity">
    <text evidence="16">Belongs to the AAA ATPase family.</text>
</comment>
<dbReference type="Gene3D" id="3.40.50.300">
    <property type="entry name" value="P-loop containing nucleotide triphosphate hydrolases"/>
    <property type="match status" value="1"/>
</dbReference>
<proteinExistence type="inferred from homology"/>
<sequence>MGSYPRRGHLTRRAPEDTLRNAGIARGASLLGGSKLNQVSRNLLLWVAIGLAMVMLFNMFQQPQSTATRISYSDFMGRVDAGQIQSVTIQGNTLIGRNAEKGPEVQAYAPDDANLVSQLMAKKVEVRAEPPEEPSWYMSLLVNWLPLLLLIGVWIFVIRQMQSGGAGKAMSFGRSRARMLNEESVRVTFDDVAGVDEAKDELSEVVEFLSNPKKFTRLGGRIPKGVLLVGPPGTGKTLLARAVAGEAGVPFFSISGSDFVEMFVGVGASRVRDLFVQGKKNAPCLIFIDEIDAVGRKRGAGLGGGHDEREQTLNQLLVEMDGFESNEGVILIAATNRPDVLDPALLRPGRFDRQVVVPTPDLRGRRRILEVHTKRTPLAPDVDLDVLARGTPGFSGADLENLVNEAALQAAKLNEDRLDMHDFEFAKDKVLMGRERRSLILSDEEKRITAYHEGGHALAARLLPGADPVHKVTIIPRGRALGVTMQLPEEDRHGYSRKYLRNNLVVLLGGRVAEEIIFDDITTGASNDIERVTRMARKMVCEWGMSEAIGTLAIGETGEEVFIGREWVQNKNYSEDTARLVDAEVKRIVEEAHARCRTLLQENLETLHRIAKALLDRETISGEELDLLMEDKPLQPLDSNGKPLKGGAARPAASGAERTGDAEAEKANDAPDFTLEPEEGEASPSDERGGDAHADGEARREASRPDKGL</sequence>
<evidence type="ECO:0000256" key="2">
    <source>
        <dbReference type="ARBA" id="ARBA00010044"/>
    </source>
</evidence>
<dbReference type="InterPro" id="IPR027417">
    <property type="entry name" value="P-loop_NTPase"/>
</dbReference>